<sequence>MDEFNDFSQIACGAFPSSLLPLARSALESLQKRYPNAHMPVPETIERWLDYTSRISNSRPATFLPALLNVASGGGLDKEIVEDYLQLLRQDSNHAEIFPTRELRVGGNIGAREGLQRPAVIPYRDDVGWAFAVAYPDVIHWYDSRLRDIPVASASGARKVVANWTGPKCDDEDSGILMLLGIRCIRKGSAHRSQRIAEEMLSSFRARVFVELLCRKLNPNDQDFERLLADERAEQSLFFDDAIHGMDADTRYRTAAAITPPDSNASDVIADPATLGLAPEQSPRAETTENPRHEARTSSIVRPRQLYADNRRCILEHLSEAVLASRSVGMSSSTSLAILWHSVIRGTLGSVFHERHHAVLFYEKMICLDDDGAIVRAMKHQVDMQCIRNMRTMQSQCKFWYDLCNLWEGEEGKYTLLLLLPGTPSIRSLRGAEKEQIITEIQSRLENESDPLKQWLSQARGLCAAIESQQLPDENLMIDLYHLRRHETIGDNEFKAYTSLDPRFKLPLPRAQPGGRSNAT</sequence>
<proteinExistence type="predicted"/>
<organism evidence="2 3">
    <name type="scientific">Purpureocillium lilacinum</name>
    <name type="common">Paecilomyces lilacinus</name>
    <dbReference type="NCBI Taxonomy" id="33203"/>
    <lineage>
        <taxon>Eukaryota</taxon>
        <taxon>Fungi</taxon>
        <taxon>Dikarya</taxon>
        <taxon>Ascomycota</taxon>
        <taxon>Pezizomycotina</taxon>
        <taxon>Sordariomycetes</taxon>
        <taxon>Hypocreomycetidae</taxon>
        <taxon>Hypocreales</taxon>
        <taxon>Ophiocordycipitaceae</taxon>
        <taxon>Purpureocillium</taxon>
    </lineage>
</organism>
<evidence type="ECO:0000256" key="1">
    <source>
        <dbReference type="SAM" id="MobiDB-lite"/>
    </source>
</evidence>
<name>A0ABR0BEX1_PURLI</name>
<feature type="region of interest" description="Disordered" evidence="1">
    <location>
        <begin position="276"/>
        <end position="298"/>
    </location>
</feature>
<reference evidence="2 3" key="1">
    <citation type="journal article" date="2024" name="Microbiol. Resour. Announc.">
        <title>Genome annotations for the ascomycete fungi Trichoderma harzianum, Trichoderma aggressivum, and Purpureocillium lilacinum.</title>
        <authorList>
            <person name="Beijen E.P.W."/>
            <person name="Ohm R.A."/>
        </authorList>
    </citation>
    <scope>NUCLEOTIDE SEQUENCE [LARGE SCALE GENOMIC DNA]</scope>
    <source>
        <strain evidence="2 3">CBS 150709</strain>
    </source>
</reference>
<protein>
    <submittedName>
        <fullName evidence="2">Uncharacterized protein</fullName>
    </submittedName>
</protein>
<evidence type="ECO:0000313" key="2">
    <source>
        <dbReference type="EMBL" id="KAK4073024.1"/>
    </source>
</evidence>
<accession>A0ABR0BEX1</accession>
<comment type="caution">
    <text evidence="2">The sequence shown here is derived from an EMBL/GenBank/DDBJ whole genome shotgun (WGS) entry which is preliminary data.</text>
</comment>
<dbReference type="EMBL" id="JAWRVI010000180">
    <property type="protein sequence ID" value="KAK4073024.1"/>
    <property type="molecule type" value="Genomic_DNA"/>
</dbReference>
<keyword evidence="3" id="KW-1185">Reference proteome</keyword>
<evidence type="ECO:0000313" key="3">
    <source>
        <dbReference type="Proteomes" id="UP001287286"/>
    </source>
</evidence>
<dbReference type="Proteomes" id="UP001287286">
    <property type="component" value="Unassembled WGS sequence"/>
</dbReference>
<feature type="compositionally biased region" description="Basic and acidic residues" evidence="1">
    <location>
        <begin position="286"/>
        <end position="296"/>
    </location>
</feature>
<gene>
    <name evidence="2" type="ORF">Purlil1_13199</name>
</gene>